<dbReference type="PROSITE" id="PS01124">
    <property type="entry name" value="HTH_ARAC_FAMILY_2"/>
    <property type="match status" value="1"/>
</dbReference>
<feature type="domain" description="HTH araC/xylS-type" evidence="5">
    <location>
        <begin position="168"/>
        <end position="247"/>
    </location>
</feature>
<dbReference type="InterPro" id="IPR009057">
    <property type="entry name" value="Homeodomain-like_sf"/>
</dbReference>
<name>A0ABT0FAS6_9MICO</name>
<dbReference type="PANTHER" id="PTHR46796">
    <property type="entry name" value="HTH-TYPE TRANSCRIPTIONAL ACTIVATOR RHAS-RELATED"/>
    <property type="match status" value="1"/>
</dbReference>
<dbReference type="PROSITE" id="PS00041">
    <property type="entry name" value="HTH_ARAC_FAMILY_1"/>
    <property type="match status" value="1"/>
</dbReference>
<dbReference type="RefSeq" id="WP_247628600.1">
    <property type="nucleotide sequence ID" value="NZ_JAHWXN010000001.1"/>
</dbReference>
<dbReference type="InterPro" id="IPR050204">
    <property type="entry name" value="AraC_XylS_family_regulators"/>
</dbReference>
<evidence type="ECO:0000313" key="7">
    <source>
        <dbReference type="Proteomes" id="UP001300096"/>
    </source>
</evidence>
<keyword evidence="7" id="KW-1185">Reference proteome</keyword>
<evidence type="ECO:0000256" key="4">
    <source>
        <dbReference type="SAM" id="MobiDB-lite"/>
    </source>
</evidence>
<dbReference type="Proteomes" id="UP001300096">
    <property type="component" value="Unassembled WGS sequence"/>
</dbReference>
<protein>
    <submittedName>
        <fullName evidence="6">Helix-turn-helix domain-containing protein</fullName>
    </submittedName>
</protein>
<proteinExistence type="predicted"/>
<keyword evidence="3" id="KW-0804">Transcription</keyword>
<evidence type="ECO:0000256" key="2">
    <source>
        <dbReference type="ARBA" id="ARBA00023125"/>
    </source>
</evidence>
<dbReference type="Pfam" id="PF12833">
    <property type="entry name" value="HTH_18"/>
    <property type="match status" value="1"/>
</dbReference>
<feature type="region of interest" description="Disordered" evidence="4">
    <location>
        <begin position="1"/>
        <end position="27"/>
    </location>
</feature>
<keyword evidence="2" id="KW-0238">DNA-binding</keyword>
<organism evidence="6 7">
    <name type="scientific">Microbacterium croceum</name>
    <dbReference type="NCBI Taxonomy" id="2851645"/>
    <lineage>
        <taxon>Bacteria</taxon>
        <taxon>Bacillati</taxon>
        <taxon>Actinomycetota</taxon>
        <taxon>Actinomycetes</taxon>
        <taxon>Micrococcales</taxon>
        <taxon>Microbacteriaceae</taxon>
        <taxon>Microbacterium</taxon>
    </lineage>
</organism>
<dbReference type="InterPro" id="IPR018062">
    <property type="entry name" value="HTH_AraC-typ_CS"/>
</dbReference>
<sequence length="249" mass="26752">MTSGIRRRRGTLSDAADAREDGEMYSETPLPDGAALWRSLGSDGAVIPADGCVDLILRDDRVFVAGPSTRWIATESDGETGSVGLRFAPGRAGRMLRTELSDLADQLLPLDAIVHGEPWRHLHQAMMRYREGATGIGQISSIVEPASASSDWAPAVHSQAIAAVPATQVASELGDSERTFRRRMLTTFGYGYATLVRIERAHRAQKLLRRGVPLSAAAAEAGFADQPHLSREFRRLVGASPGQFASSSA</sequence>
<evidence type="ECO:0000256" key="3">
    <source>
        <dbReference type="ARBA" id="ARBA00023163"/>
    </source>
</evidence>
<dbReference type="Pfam" id="PF20240">
    <property type="entry name" value="DUF6597"/>
    <property type="match status" value="1"/>
</dbReference>
<evidence type="ECO:0000256" key="1">
    <source>
        <dbReference type="ARBA" id="ARBA00023015"/>
    </source>
</evidence>
<dbReference type="SUPFAM" id="SSF46689">
    <property type="entry name" value="Homeodomain-like"/>
    <property type="match status" value="1"/>
</dbReference>
<evidence type="ECO:0000259" key="5">
    <source>
        <dbReference type="PROSITE" id="PS01124"/>
    </source>
</evidence>
<feature type="compositionally biased region" description="Basic residues" evidence="4">
    <location>
        <begin position="1"/>
        <end position="10"/>
    </location>
</feature>
<dbReference type="InterPro" id="IPR018060">
    <property type="entry name" value="HTH_AraC"/>
</dbReference>
<dbReference type="EMBL" id="JAHWXN010000001">
    <property type="protein sequence ID" value="MCK2035166.1"/>
    <property type="molecule type" value="Genomic_DNA"/>
</dbReference>
<dbReference type="SMART" id="SM00342">
    <property type="entry name" value="HTH_ARAC"/>
    <property type="match status" value="1"/>
</dbReference>
<gene>
    <name evidence="6" type="ORF">KZC51_03370</name>
</gene>
<comment type="caution">
    <text evidence="6">The sequence shown here is derived from an EMBL/GenBank/DDBJ whole genome shotgun (WGS) entry which is preliminary data.</text>
</comment>
<dbReference type="PANTHER" id="PTHR46796:SF15">
    <property type="entry name" value="BLL1074 PROTEIN"/>
    <property type="match status" value="1"/>
</dbReference>
<accession>A0ABT0FAS6</accession>
<reference evidence="6 7" key="1">
    <citation type="submission" date="2021-06" db="EMBL/GenBank/DDBJ databases">
        <title>Genome-based taxonomic framework of Microbacterium strains isolated from marine environment, the description of four new species and reclassification of four preexisting species.</title>
        <authorList>
            <person name="Lee S.D."/>
            <person name="Kim S.-M."/>
            <person name="Byeon Y.-S."/>
            <person name="Yang H.L."/>
            <person name="Kim I.S."/>
        </authorList>
    </citation>
    <scope>NUCLEOTIDE SEQUENCE [LARGE SCALE GENOMIC DNA]</scope>
    <source>
        <strain evidence="6 7">SSW1-49</strain>
    </source>
</reference>
<dbReference type="Gene3D" id="1.10.10.60">
    <property type="entry name" value="Homeodomain-like"/>
    <property type="match status" value="1"/>
</dbReference>
<dbReference type="InterPro" id="IPR046532">
    <property type="entry name" value="DUF6597"/>
</dbReference>
<keyword evidence="1" id="KW-0805">Transcription regulation</keyword>
<evidence type="ECO:0000313" key="6">
    <source>
        <dbReference type="EMBL" id="MCK2035166.1"/>
    </source>
</evidence>